<proteinExistence type="predicted"/>
<organism evidence="3 4">
    <name type="scientific">Mytilus coruscus</name>
    <name type="common">Sea mussel</name>
    <dbReference type="NCBI Taxonomy" id="42192"/>
    <lineage>
        <taxon>Eukaryota</taxon>
        <taxon>Metazoa</taxon>
        <taxon>Spiralia</taxon>
        <taxon>Lophotrochozoa</taxon>
        <taxon>Mollusca</taxon>
        <taxon>Bivalvia</taxon>
        <taxon>Autobranchia</taxon>
        <taxon>Pteriomorphia</taxon>
        <taxon>Mytilida</taxon>
        <taxon>Mytiloidea</taxon>
        <taxon>Mytilidae</taxon>
        <taxon>Mytilinae</taxon>
        <taxon>Mytilus</taxon>
    </lineage>
</organism>
<dbReference type="EMBL" id="CACVKT020000695">
    <property type="protein sequence ID" value="CAC5361805.1"/>
    <property type="molecule type" value="Genomic_DNA"/>
</dbReference>
<dbReference type="InterPro" id="IPR040354">
    <property type="entry name" value="TCTN1-3"/>
</dbReference>
<dbReference type="OrthoDB" id="9282501at2759"/>
<dbReference type="GO" id="GO:0060271">
    <property type="term" value="P:cilium assembly"/>
    <property type="evidence" value="ECO:0007669"/>
    <property type="project" value="TreeGrafter"/>
</dbReference>
<name>A0A6J8A579_MYTCO</name>
<dbReference type="InterPro" id="IPR011677">
    <property type="entry name" value="TCTN1-3_dom"/>
</dbReference>
<keyword evidence="1" id="KW-1133">Transmembrane helix</keyword>
<dbReference type="AlphaFoldDB" id="A0A6J8A579"/>
<dbReference type="Proteomes" id="UP000507470">
    <property type="component" value="Unassembled WGS sequence"/>
</dbReference>
<evidence type="ECO:0000313" key="3">
    <source>
        <dbReference type="EMBL" id="CAC5361805.1"/>
    </source>
</evidence>
<feature type="transmembrane region" description="Helical" evidence="1">
    <location>
        <begin position="540"/>
        <end position="558"/>
    </location>
</feature>
<evidence type="ECO:0000259" key="2">
    <source>
        <dbReference type="Pfam" id="PF07773"/>
    </source>
</evidence>
<keyword evidence="1" id="KW-0472">Membrane</keyword>
<accession>A0A6J8A579</accession>
<evidence type="ECO:0000313" key="4">
    <source>
        <dbReference type="Proteomes" id="UP000507470"/>
    </source>
</evidence>
<protein>
    <submittedName>
        <fullName evidence="3">TCTN2</fullName>
    </submittedName>
</protein>
<keyword evidence="4" id="KW-1185">Reference proteome</keyword>
<keyword evidence="1" id="KW-0812">Transmembrane</keyword>
<gene>
    <name evidence="3" type="ORF">MCOR_3783</name>
</gene>
<dbReference type="Pfam" id="PF07773">
    <property type="entry name" value="TCTN_DUF1619"/>
    <property type="match status" value="1"/>
</dbReference>
<reference evidence="3 4" key="1">
    <citation type="submission" date="2020-06" db="EMBL/GenBank/DDBJ databases">
        <authorList>
            <person name="Li R."/>
            <person name="Bekaert M."/>
        </authorList>
    </citation>
    <scope>NUCLEOTIDE SEQUENCE [LARGE SCALE GENOMIC DNA]</scope>
    <source>
        <strain evidence="4">wild</strain>
    </source>
</reference>
<dbReference type="PANTHER" id="PTHR14611:SF6">
    <property type="entry name" value="TECTONIC-2"/>
    <property type="match status" value="1"/>
</dbReference>
<sequence>MQEEEERVEPPAPAATKGYLQNEKVLSVRKNAAGLADRRGVVSLPQRILSGECSTTAPLQYLKDMDSDCSFQLTNAMCSGDSVFNALSYIQSSTTRDPSCPSAFSIMGNPNTQNIAETVVNYYCLIDAASYIKSTTTAATPSTRSLFNYTYPAGCPLDNCGRETTSEPPCTGYVDGTAQETLPPRCGFNDHYTRPPSPNINGATCENAVVDVSFAGSPAEDNFYNVSTPFSRSGKPGYDIDKPMISGMVIRNETNNAFLYMNSNSSRQMALWNTGFDGLCTNAGRREILFGKDTFTSCNIYIGTSDLENCTDLSKLIINRLDNLMPSERIGRYGNNNPYGPAQWIEVLRTILITASVRFIKVPANTPEPKIRWEEEHPDICYRDICWDNLEDLTSTCTNSLEANNQTVLSWRFSGFCTDKVSGINLDVMYGESGMANGVPTKKIIGASSDISDIRVVCKDHYSKSAWQLTCGSGSQCADPSYVEPFPITASVRFIKVPANTPEPKIRWEEEHPDICYRDICWDNFMYPLVPAYTAEPRQYVLAMSLILILFLFGFLFITRPWW</sequence>
<evidence type="ECO:0000256" key="1">
    <source>
        <dbReference type="SAM" id="Phobius"/>
    </source>
</evidence>
<feature type="domain" description="Tectonic-1-3" evidence="2">
    <location>
        <begin position="262"/>
        <end position="389"/>
    </location>
</feature>
<dbReference type="PANTHER" id="PTHR14611">
    <property type="entry name" value="TECTONIC FAMILY MEMBER"/>
    <property type="match status" value="1"/>
</dbReference>